<protein>
    <submittedName>
        <fullName evidence="1">Uncharacterized protein</fullName>
    </submittedName>
</protein>
<name>A0ACD3ZHZ0_FUSSC</name>
<dbReference type="EMBL" id="CP090038">
    <property type="protein sequence ID" value="UPL00920.1"/>
    <property type="molecule type" value="Genomic_DNA"/>
</dbReference>
<evidence type="ECO:0000313" key="1">
    <source>
        <dbReference type="EMBL" id="UPL00920.1"/>
    </source>
</evidence>
<organism evidence="1 2">
    <name type="scientific">Fusarium solani subsp. cucurbitae</name>
    <name type="common">Neocosmosporum cucurbitae</name>
    <dbReference type="NCBI Taxonomy" id="2747967"/>
    <lineage>
        <taxon>Eukaryota</taxon>
        <taxon>Fungi</taxon>
        <taxon>Dikarya</taxon>
        <taxon>Ascomycota</taxon>
        <taxon>Pezizomycotina</taxon>
        <taxon>Sordariomycetes</taxon>
        <taxon>Hypocreomycetidae</taxon>
        <taxon>Hypocreales</taxon>
        <taxon>Nectriaceae</taxon>
        <taxon>Fusarium</taxon>
        <taxon>Fusarium solani species complex</taxon>
    </lineage>
</organism>
<gene>
    <name evidence="1" type="ORF">LCI18_011854</name>
</gene>
<proteinExistence type="predicted"/>
<accession>A0ACD3ZHZ0</accession>
<reference evidence="1" key="1">
    <citation type="submission" date="2021-11" db="EMBL/GenBank/DDBJ databases">
        <title>Fusarium solani-melongenae Genome sequencing and assembly.</title>
        <authorList>
            <person name="Xie S."/>
            <person name="Huang L."/>
            <person name="Zhang X."/>
        </authorList>
    </citation>
    <scope>NUCLEOTIDE SEQUENCE</scope>
    <source>
        <strain evidence="1">CRI 24-3</strain>
    </source>
</reference>
<keyword evidence="2" id="KW-1185">Reference proteome</keyword>
<dbReference type="Proteomes" id="UP000830768">
    <property type="component" value="Chromosome 10"/>
</dbReference>
<sequence>MIEVLNSPSSLFALPACYYSIPHIHNSLMQLQPQSDSLLAPPPPPDTVQELAALLRQHRMRCMLPSWGCSLYFSYMSVINQATLPPVCEIQVHRGDLDTHAPKGSNYHVDSLNGGWWTITRNPHDGS</sequence>
<evidence type="ECO:0000313" key="2">
    <source>
        <dbReference type="Proteomes" id="UP000830768"/>
    </source>
</evidence>